<keyword evidence="2" id="KW-0808">Transferase</keyword>
<evidence type="ECO:0000313" key="2">
    <source>
        <dbReference type="EMBL" id="KND03376.1"/>
    </source>
</evidence>
<proteinExistence type="predicted"/>
<dbReference type="Pfam" id="PF13302">
    <property type="entry name" value="Acetyltransf_3"/>
    <property type="match status" value="1"/>
</dbReference>
<dbReference type="InterPro" id="IPR016181">
    <property type="entry name" value="Acyl_CoA_acyltransferase"/>
</dbReference>
<name>A0A0L0HPP2_SPIPD</name>
<protein>
    <submittedName>
        <fullName evidence="2">Acetyltransferase</fullName>
    </submittedName>
</protein>
<evidence type="ECO:0000259" key="1">
    <source>
        <dbReference type="PROSITE" id="PS51186"/>
    </source>
</evidence>
<dbReference type="eggNOG" id="ENOG502SCCK">
    <property type="taxonomic scope" value="Eukaryota"/>
</dbReference>
<dbReference type="OMA" id="WNFAIEL"/>
<dbReference type="VEuPathDB" id="FungiDB:SPPG_02420"/>
<dbReference type="Proteomes" id="UP000053201">
    <property type="component" value="Unassembled WGS sequence"/>
</dbReference>
<dbReference type="Gene3D" id="3.40.630.30">
    <property type="match status" value="1"/>
</dbReference>
<dbReference type="InParanoid" id="A0A0L0HPP2"/>
<dbReference type="AlphaFoldDB" id="A0A0L0HPP2"/>
<dbReference type="RefSeq" id="XP_016611415.1">
    <property type="nucleotide sequence ID" value="XM_016750709.1"/>
</dbReference>
<dbReference type="PROSITE" id="PS51186">
    <property type="entry name" value="GNAT"/>
    <property type="match status" value="1"/>
</dbReference>
<evidence type="ECO:0000313" key="3">
    <source>
        <dbReference type="Proteomes" id="UP000053201"/>
    </source>
</evidence>
<keyword evidence="3" id="KW-1185">Reference proteome</keyword>
<accession>A0A0L0HPP2</accession>
<dbReference type="PANTHER" id="PTHR43792">
    <property type="entry name" value="GNAT FAMILY, PUTATIVE (AFU_ORTHOLOGUE AFUA_3G00765)-RELATED-RELATED"/>
    <property type="match status" value="1"/>
</dbReference>
<organism evidence="2 3">
    <name type="scientific">Spizellomyces punctatus (strain DAOM BR117)</name>
    <dbReference type="NCBI Taxonomy" id="645134"/>
    <lineage>
        <taxon>Eukaryota</taxon>
        <taxon>Fungi</taxon>
        <taxon>Fungi incertae sedis</taxon>
        <taxon>Chytridiomycota</taxon>
        <taxon>Chytridiomycota incertae sedis</taxon>
        <taxon>Chytridiomycetes</taxon>
        <taxon>Spizellomycetales</taxon>
        <taxon>Spizellomycetaceae</taxon>
        <taxon>Spizellomyces</taxon>
    </lineage>
</organism>
<sequence length="185" mass="21036">MYSSIKTIRDQSMRQFETERLLLRQALPTDLEEFHKIFSNADAMTYWSRPPHTTLAESQAWLASMMADPSALDFAIILKSNTTQQGRLIGKIGVYAVPEIGIILHPDVWKQGLASEAMQSFLQIYWTLKPREVYLEADVDPRNTASLNLFRKFGFIDVGTGKGTYTTHLGLCDSVYLRLDRPNGF</sequence>
<dbReference type="OrthoDB" id="630895at2759"/>
<dbReference type="GeneID" id="27686006"/>
<dbReference type="PANTHER" id="PTHR43792:SF1">
    <property type="entry name" value="N-ACETYLTRANSFERASE DOMAIN-CONTAINING PROTEIN"/>
    <property type="match status" value="1"/>
</dbReference>
<dbReference type="STRING" id="645134.A0A0L0HPP2"/>
<dbReference type="InterPro" id="IPR000182">
    <property type="entry name" value="GNAT_dom"/>
</dbReference>
<dbReference type="GO" id="GO:0016747">
    <property type="term" value="F:acyltransferase activity, transferring groups other than amino-acyl groups"/>
    <property type="evidence" value="ECO:0007669"/>
    <property type="project" value="InterPro"/>
</dbReference>
<feature type="domain" description="N-acetyltransferase" evidence="1">
    <location>
        <begin position="21"/>
        <end position="182"/>
    </location>
</feature>
<dbReference type="InterPro" id="IPR051531">
    <property type="entry name" value="N-acetyltransferase"/>
</dbReference>
<dbReference type="EMBL" id="KQ257452">
    <property type="protein sequence ID" value="KND03376.1"/>
    <property type="molecule type" value="Genomic_DNA"/>
</dbReference>
<dbReference type="SUPFAM" id="SSF55729">
    <property type="entry name" value="Acyl-CoA N-acyltransferases (Nat)"/>
    <property type="match status" value="1"/>
</dbReference>
<reference evidence="2 3" key="1">
    <citation type="submission" date="2009-08" db="EMBL/GenBank/DDBJ databases">
        <title>The Genome Sequence of Spizellomyces punctatus strain DAOM BR117.</title>
        <authorList>
            <consortium name="The Broad Institute Genome Sequencing Platform"/>
            <person name="Russ C."/>
            <person name="Cuomo C."/>
            <person name="Shea T."/>
            <person name="Young S.K."/>
            <person name="Zeng Q."/>
            <person name="Koehrsen M."/>
            <person name="Haas B."/>
            <person name="Borodovsky M."/>
            <person name="Guigo R."/>
            <person name="Alvarado L."/>
            <person name="Berlin A."/>
            <person name="Bochicchio J."/>
            <person name="Borenstein D."/>
            <person name="Chapman S."/>
            <person name="Chen Z."/>
            <person name="Engels R."/>
            <person name="Freedman E."/>
            <person name="Gellesch M."/>
            <person name="Goldberg J."/>
            <person name="Griggs A."/>
            <person name="Gujja S."/>
            <person name="Heiman D."/>
            <person name="Hepburn T."/>
            <person name="Howarth C."/>
            <person name="Jen D."/>
            <person name="Larson L."/>
            <person name="Lewis B."/>
            <person name="Mehta T."/>
            <person name="Park D."/>
            <person name="Pearson M."/>
            <person name="Roberts A."/>
            <person name="Saif S."/>
            <person name="Shenoy N."/>
            <person name="Sisk P."/>
            <person name="Stolte C."/>
            <person name="Sykes S."/>
            <person name="Thomson T."/>
            <person name="Walk T."/>
            <person name="White J."/>
            <person name="Yandava C."/>
            <person name="Burger G."/>
            <person name="Gray M.W."/>
            <person name="Holland P.W.H."/>
            <person name="King N."/>
            <person name="Lang F.B.F."/>
            <person name="Roger A.J."/>
            <person name="Ruiz-Trillo I."/>
            <person name="Lander E."/>
            <person name="Nusbaum C."/>
        </authorList>
    </citation>
    <scope>NUCLEOTIDE SEQUENCE [LARGE SCALE GENOMIC DNA]</scope>
    <source>
        <strain evidence="2 3">DAOM BR117</strain>
    </source>
</reference>
<gene>
    <name evidence="2" type="ORF">SPPG_02420</name>
</gene>